<reference evidence="3 4" key="1">
    <citation type="journal article" date="2010" name="Stand. Genomic Sci.">
        <title>Complete genome sequence of Haliangium ochraceum type strain (SMP-2).</title>
        <authorList>
            <consortium name="US DOE Joint Genome Institute (JGI-PGF)"/>
            <person name="Ivanova N."/>
            <person name="Daum C."/>
            <person name="Lang E."/>
            <person name="Abt B."/>
            <person name="Kopitz M."/>
            <person name="Saunders E."/>
            <person name="Lapidus A."/>
            <person name="Lucas S."/>
            <person name="Glavina Del Rio T."/>
            <person name="Nolan M."/>
            <person name="Tice H."/>
            <person name="Copeland A."/>
            <person name="Cheng J.F."/>
            <person name="Chen F."/>
            <person name="Bruce D."/>
            <person name="Goodwin L."/>
            <person name="Pitluck S."/>
            <person name="Mavromatis K."/>
            <person name="Pati A."/>
            <person name="Mikhailova N."/>
            <person name="Chen A."/>
            <person name="Palaniappan K."/>
            <person name="Land M."/>
            <person name="Hauser L."/>
            <person name="Chang Y.J."/>
            <person name="Jeffries C.D."/>
            <person name="Detter J.C."/>
            <person name="Brettin T."/>
            <person name="Rohde M."/>
            <person name="Goker M."/>
            <person name="Bristow J."/>
            <person name="Markowitz V."/>
            <person name="Eisen J.A."/>
            <person name="Hugenholtz P."/>
            <person name="Kyrpides N.C."/>
            <person name="Klenk H.P."/>
        </authorList>
    </citation>
    <scope>NUCLEOTIDE SEQUENCE [LARGE SCALE GENOMIC DNA]</scope>
    <source>
        <strain evidence="4">DSM 14365 / CIP 107738 / JCM 11303 / AJ 13395 / SMP-2</strain>
    </source>
</reference>
<dbReference type="KEGG" id="hoh:Hoch_4872"/>
<proteinExistence type="predicted"/>
<accession>D0LTZ7</accession>
<keyword evidence="1" id="KW-0812">Transmembrane</keyword>
<dbReference type="Proteomes" id="UP000001880">
    <property type="component" value="Chromosome"/>
</dbReference>
<evidence type="ECO:0000256" key="2">
    <source>
        <dbReference type="SAM" id="SignalP"/>
    </source>
</evidence>
<feature type="signal peptide" evidence="2">
    <location>
        <begin position="1"/>
        <end position="23"/>
    </location>
</feature>
<dbReference type="HOGENOM" id="CLU_551831_0_0_7"/>
<organism evidence="3 4">
    <name type="scientific">Haliangium ochraceum (strain DSM 14365 / JCM 11303 / SMP-2)</name>
    <dbReference type="NCBI Taxonomy" id="502025"/>
    <lineage>
        <taxon>Bacteria</taxon>
        <taxon>Pseudomonadati</taxon>
        <taxon>Myxococcota</taxon>
        <taxon>Polyangia</taxon>
        <taxon>Haliangiales</taxon>
        <taxon>Kofleriaceae</taxon>
        <taxon>Haliangium</taxon>
    </lineage>
</organism>
<protein>
    <submittedName>
        <fullName evidence="3">Uncharacterized protein</fullName>
    </submittedName>
</protein>
<feature type="transmembrane region" description="Helical" evidence="1">
    <location>
        <begin position="460"/>
        <end position="482"/>
    </location>
</feature>
<feature type="chain" id="PRO_5003010913" evidence="2">
    <location>
        <begin position="24"/>
        <end position="494"/>
    </location>
</feature>
<keyword evidence="2" id="KW-0732">Signal</keyword>
<keyword evidence="1" id="KW-0472">Membrane</keyword>
<dbReference type="EMBL" id="CP001804">
    <property type="protein sequence ID" value="ACY17361.1"/>
    <property type="molecule type" value="Genomic_DNA"/>
</dbReference>
<evidence type="ECO:0000256" key="1">
    <source>
        <dbReference type="SAM" id="Phobius"/>
    </source>
</evidence>
<dbReference type="AlphaFoldDB" id="D0LTZ7"/>
<keyword evidence="1" id="KW-1133">Transmembrane helix</keyword>
<dbReference type="STRING" id="502025.Hoch_4872"/>
<keyword evidence="4" id="KW-1185">Reference proteome</keyword>
<evidence type="ECO:0000313" key="3">
    <source>
        <dbReference type="EMBL" id="ACY17361.1"/>
    </source>
</evidence>
<gene>
    <name evidence="3" type="ordered locus">Hoch_4872</name>
</gene>
<dbReference type="RefSeq" id="WP_012829953.1">
    <property type="nucleotide sequence ID" value="NC_013440.1"/>
</dbReference>
<name>D0LTZ7_HALO1</name>
<sequence length="494" mass="50365">MPPRLSVWAALLVGIASATPVWAQSSSGRSEKAGPAVQVPAPSSASAATVTVIDLRPAGPSEAAAAARSASREAFWEALADQPRLRLLPQEPALRALLGGGEGAAAGLALGELRARLVQADALRRGGECDRARAEVDAALLALAAVQAGSRAGPVETVAERAEEILAALRAGYGIELACADRLAQPGPALLAAERLRALGGELGGVAAGEAAAGSDRGEYGDGLPEPVSGLDEVLARYPAVDVVANTHVVELAIASEPKGAAIWLDHEFIGAAPVRVLSSEGPHLLAAAQDGRVSSQRVLVDRDDVPPAPWGTPAILPVSLTPSAPPPTRWQQEDAALARWRRAGAVDADGLHALMVRLGVRYALVLVPGRGAAGDRAVGDSADGASVQIWARAPGAEGVRRSGTGRMQAPAAVAGRVLLRADAAAGAGAEGPTPLLREGDAAGRFGSPRSGAGVAKRPWWAYATIIGAVTATTLLILAADLGSDRQRIELRWP</sequence>
<evidence type="ECO:0000313" key="4">
    <source>
        <dbReference type="Proteomes" id="UP000001880"/>
    </source>
</evidence>